<gene>
    <name evidence="1" type="ORF">ACFQO1_10435</name>
</gene>
<reference evidence="2" key="1">
    <citation type="journal article" date="2019" name="Int. J. Syst. Evol. Microbiol.">
        <title>The Global Catalogue of Microorganisms (GCM) 10K type strain sequencing project: providing services to taxonomists for standard genome sequencing and annotation.</title>
        <authorList>
            <consortium name="The Broad Institute Genomics Platform"/>
            <consortium name="The Broad Institute Genome Sequencing Center for Infectious Disease"/>
            <person name="Wu L."/>
            <person name="Ma J."/>
        </authorList>
    </citation>
    <scope>NUCLEOTIDE SEQUENCE [LARGE SCALE GENOMIC DNA]</scope>
    <source>
        <strain evidence="2">CGMCC 1.16306</strain>
    </source>
</reference>
<dbReference type="EMBL" id="JBHTBN010000005">
    <property type="protein sequence ID" value="MFC7358107.1"/>
    <property type="molecule type" value="Genomic_DNA"/>
</dbReference>
<name>A0ABW2MVD7_9FLAO</name>
<proteinExistence type="predicted"/>
<accession>A0ABW2MVD7</accession>
<evidence type="ECO:0008006" key="3">
    <source>
        <dbReference type="Google" id="ProtNLM"/>
    </source>
</evidence>
<protein>
    <recommendedName>
        <fullName evidence="3">POTRA domain-containing protein</fullName>
    </recommendedName>
</protein>
<organism evidence="1 2">
    <name type="scientific">Jejudonia soesokkakensis</name>
    <dbReference type="NCBI Taxonomy" id="1323432"/>
    <lineage>
        <taxon>Bacteria</taxon>
        <taxon>Pseudomonadati</taxon>
        <taxon>Bacteroidota</taxon>
        <taxon>Flavobacteriia</taxon>
        <taxon>Flavobacteriales</taxon>
        <taxon>Flavobacteriaceae</taxon>
        <taxon>Jejudonia</taxon>
    </lineage>
</organism>
<evidence type="ECO:0000313" key="1">
    <source>
        <dbReference type="EMBL" id="MFC7358107.1"/>
    </source>
</evidence>
<keyword evidence="2" id="KW-1185">Reference proteome</keyword>
<dbReference type="Gene3D" id="2.40.160.50">
    <property type="entry name" value="membrane protein fhac: a member of the omp85/tpsb transporter family"/>
    <property type="match status" value="1"/>
</dbReference>
<evidence type="ECO:0000313" key="2">
    <source>
        <dbReference type="Proteomes" id="UP001596415"/>
    </source>
</evidence>
<dbReference type="RefSeq" id="WP_380218000.1">
    <property type="nucleotide sequence ID" value="NZ_JBHTBN010000005.1"/>
</dbReference>
<comment type="caution">
    <text evidence="1">The sequence shown here is derived from an EMBL/GenBank/DDBJ whole genome shotgun (WGS) entry which is preliminary data.</text>
</comment>
<dbReference type="Proteomes" id="UP001596415">
    <property type="component" value="Unassembled WGS sequence"/>
</dbReference>
<sequence length="565" mass="64892">MKLIFYIFLYLNIYTIFSSESFAQKFTLEIKGEISISESLKDSIQFVENHPDVSSVKSEADSIATRLQRIGYIESVLRNFQKKNDSVFTARYFLGNKYQYIKVYFSETDISKKELQQVTSEIYEDYFILPYELTAITLQKLNTLKTNQGNAFSRIRLSELEIENTSTLTATLHIDSGVKRIVDEIIVKGYEKFPISFIKYYAGVRKGKTFSRKKILDQNQSLNNLGFVTTLKEPEVLFKKDSTTVYFYLEKQTNNTFDGILGFATNEDTQKLEFNGYLDIVLNNNLNFGEHLRINYKADGKEQVNFEASTDLPYLFKSPFGLGAGLKIFKRDSTFVTTNQLAKVTYQINPRSNSYIGYKFYESSNLRETTPTTTPIEDYTSNFIITGITYFKGQQSSLFPNKSFASLESEIGRRNFQQEKENQLRFSITASTIFNLNYSNSIFIKSSSSLLSTNSYFTNELFRFGGINSIRGFDENSIDASLFSILNTEYRYQFSPNLYLHSIIDLGYFENAVINIKQNLFSFGIGLGINSKSGLFKLNFANGRSENQVFNFSNSKIHISFSSKF</sequence>